<sequence>VKKYEPACYLDLISAEHVNRQLLCWLKAWDLSVFGVESKAVQSRVRQAEDATSEGDQKPKQQQYQQRPEGEITIAQMDYKDGRRPHYRIVLLSGPPGLGKTTMAHLLARHAGYQIVETNASDDRNPSAMRERLEAVVSSQASLNAN</sequence>
<feature type="domain" description="ATPase AAA-type core" evidence="4">
    <location>
        <begin position="90"/>
        <end position="137"/>
    </location>
</feature>
<dbReference type="Proteomes" id="UP000321570">
    <property type="component" value="Unassembled WGS sequence"/>
</dbReference>
<dbReference type="InterPro" id="IPR003959">
    <property type="entry name" value="ATPase_AAA_core"/>
</dbReference>
<dbReference type="Pfam" id="PF00004">
    <property type="entry name" value="AAA"/>
    <property type="match status" value="1"/>
</dbReference>
<dbReference type="SUPFAM" id="SSF52540">
    <property type="entry name" value="P-loop containing nucleoside triphosphate hydrolases"/>
    <property type="match status" value="1"/>
</dbReference>
<dbReference type="EMBL" id="CABIJS010000177">
    <property type="protein sequence ID" value="VUZ45539.1"/>
    <property type="molecule type" value="Genomic_DNA"/>
</dbReference>
<proteinExistence type="predicted"/>
<dbReference type="CDD" id="cd00009">
    <property type="entry name" value="AAA"/>
    <property type="match status" value="1"/>
</dbReference>
<accession>A0A564YF22</accession>
<dbReference type="GO" id="GO:0016887">
    <property type="term" value="F:ATP hydrolysis activity"/>
    <property type="evidence" value="ECO:0007669"/>
    <property type="project" value="InterPro"/>
</dbReference>
<protein>
    <recommendedName>
        <fullName evidence="4">ATPase AAA-type core domain-containing protein</fullName>
    </recommendedName>
</protein>
<evidence type="ECO:0000256" key="3">
    <source>
        <dbReference type="SAM" id="MobiDB-lite"/>
    </source>
</evidence>
<dbReference type="PANTHER" id="PTHR46765:SF1">
    <property type="entry name" value="P-LOOP CONTAINING NUCLEOSIDE TRIPHOSPHATE HYDROLASES SUPERFAMILY PROTEIN"/>
    <property type="match status" value="1"/>
</dbReference>
<feature type="region of interest" description="Disordered" evidence="3">
    <location>
        <begin position="44"/>
        <end position="71"/>
    </location>
</feature>
<gene>
    <name evidence="5" type="ORF">WMSIL1_LOCUS5515</name>
</gene>
<dbReference type="GO" id="GO:0005524">
    <property type="term" value="F:ATP binding"/>
    <property type="evidence" value="ECO:0007669"/>
    <property type="project" value="InterPro"/>
</dbReference>
<evidence type="ECO:0000256" key="1">
    <source>
        <dbReference type="ARBA" id="ARBA00004123"/>
    </source>
</evidence>
<evidence type="ECO:0000313" key="5">
    <source>
        <dbReference type="EMBL" id="VUZ45539.1"/>
    </source>
</evidence>
<dbReference type="Gene3D" id="3.40.50.300">
    <property type="entry name" value="P-loop containing nucleotide triphosphate hydrolases"/>
    <property type="match status" value="1"/>
</dbReference>
<organism evidence="5 6">
    <name type="scientific">Hymenolepis diminuta</name>
    <name type="common">Rat tapeworm</name>
    <dbReference type="NCBI Taxonomy" id="6216"/>
    <lineage>
        <taxon>Eukaryota</taxon>
        <taxon>Metazoa</taxon>
        <taxon>Spiralia</taxon>
        <taxon>Lophotrochozoa</taxon>
        <taxon>Platyhelminthes</taxon>
        <taxon>Cestoda</taxon>
        <taxon>Eucestoda</taxon>
        <taxon>Cyclophyllidea</taxon>
        <taxon>Hymenolepididae</taxon>
        <taxon>Hymenolepis</taxon>
    </lineage>
</organism>
<comment type="subcellular location">
    <subcellularLocation>
        <location evidence="1">Nucleus</location>
    </subcellularLocation>
</comment>
<reference evidence="5 6" key="1">
    <citation type="submission" date="2019-07" db="EMBL/GenBank/DDBJ databases">
        <authorList>
            <person name="Jastrzebski P J."/>
            <person name="Paukszto L."/>
            <person name="Jastrzebski P J."/>
        </authorList>
    </citation>
    <scope>NUCLEOTIDE SEQUENCE [LARGE SCALE GENOMIC DNA]</scope>
    <source>
        <strain evidence="5 6">WMS-il1</strain>
    </source>
</reference>
<evidence type="ECO:0000313" key="6">
    <source>
        <dbReference type="Proteomes" id="UP000321570"/>
    </source>
</evidence>
<dbReference type="InterPro" id="IPR027417">
    <property type="entry name" value="P-loop_NTPase"/>
</dbReference>
<evidence type="ECO:0000256" key="2">
    <source>
        <dbReference type="ARBA" id="ARBA00023242"/>
    </source>
</evidence>
<keyword evidence="6" id="KW-1185">Reference proteome</keyword>
<feature type="non-terminal residue" evidence="5">
    <location>
        <position position="146"/>
    </location>
</feature>
<name>A0A564YF22_HYMDI</name>
<dbReference type="PANTHER" id="PTHR46765">
    <property type="entry name" value="P-LOOP CONTAINING NUCLEOSIDE TRIPHOSPHATE HYDROLASES SUPERFAMILY PROTEIN"/>
    <property type="match status" value="1"/>
</dbReference>
<evidence type="ECO:0000259" key="4">
    <source>
        <dbReference type="Pfam" id="PF00004"/>
    </source>
</evidence>
<dbReference type="AlphaFoldDB" id="A0A564YF22"/>
<keyword evidence="2" id="KW-0539">Nucleus</keyword>
<dbReference type="InterPro" id="IPR053016">
    <property type="entry name" value="CTF18-RFC_complex"/>
</dbReference>
<feature type="non-terminal residue" evidence="5">
    <location>
        <position position="1"/>
    </location>
</feature>
<dbReference type="GO" id="GO:0005634">
    <property type="term" value="C:nucleus"/>
    <property type="evidence" value="ECO:0007669"/>
    <property type="project" value="UniProtKB-SubCell"/>
</dbReference>